<protein>
    <submittedName>
        <fullName evidence="1">Putative mycofactocin binding protein MftB</fullName>
    </submittedName>
</protein>
<dbReference type="RefSeq" id="WP_133753873.1">
    <property type="nucleotide sequence ID" value="NZ_CP171129.1"/>
</dbReference>
<name>A0A4R7J7C8_9ACTN</name>
<proteinExistence type="predicted"/>
<gene>
    <name evidence="1" type="ORF">CLV29_0953</name>
</gene>
<dbReference type="NCBIfam" id="TIGR03967">
    <property type="entry name" value="mycofact_MftB"/>
    <property type="match status" value="1"/>
</dbReference>
<evidence type="ECO:0000313" key="2">
    <source>
        <dbReference type="Proteomes" id="UP000295371"/>
    </source>
</evidence>
<sequence length="93" mass="9871">MTAAPTLTDRNWRLSPSVSLRPEPFGALAYDFHTRQLSFLKTPQLAAVVEDLGTAGTVGDALARAGVDPAHHDAYLIALRSLAGQGILQETTA</sequence>
<accession>A0A4R7J7C8</accession>
<dbReference type="AlphaFoldDB" id="A0A4R7J7C8"/>
<dbReference type="Proteomes" id="UP000295371">
    <property type="component" value="Unassembled WGS sequence"/>
</dbReference>
<evidence type="ECO:0000313" key="1">
    <source>
        <dbReference type="EMBL" id="TDT33342.1"/>
    </source>
</evidence>
<dbReference type="EMBL" id="SOAW01000001">
    <property type="protein sequence ID" value="TDT33342.1"/>
    <property type="molecule type" value="Genomic_DNA"/>
</dbReference>
<comment type="caution">
    <text evidence="1">The sequence shown here is derived from an EMBL/GenBank/DDBJ whole genome shotgun (WGS) entry which is preliminary data.</text>
</comment>
<organism evidence="1 2">
    <name type="scientific">Naumannella halotolerans</name>
    <dbReference type="NCBI Taxonomy" id="993414"/>
    <lineage>
        <taxon>Bacteria</taxon>
        <taxon>Bacillati</taxon>
        <taxon>Actinomycetota</taxon>
        <taxon>Actinomycetes</taxon>
        <taxon>Propionibacteriales</taxon>
        <taxon>Propionibacteriaceae</taxon>
        <taxon>Naumannella</taxon>
    </lineage>
</organism>
<dbReference type="InterPro" id="IPR023850">
    <property type="entry name" value="MftB"/>
</dbReference>
<dbReference type="OrthoDB" id="3784885at2"/>
<dbReference type="Pfam" id="PF26520">
    <property type="entry name" value="MftB_chaperone"/>
    <property type="match status" value="1"/>
</dbReference>
<keyword evidence="2" id="KW-1185">Reference proteome</keyword>
<reference evidence="1 2" key="1">
    <citation type="submission" date="2019-03" db="EMBL/GenBank/DDBJ databases">
        <title>Genomic Encyclopedia of Archaeal and Bacterial Type Strains, Phase II (KMG-II): from individual species to whole genera.</title>
        <authorList>
            <person name="Goeker M."/>
        </authorList>
    </citation>
    <scope>NUCLEOTIDE SEQUENCE [LARGE SCALE GENOMIC DNA]</scope>
    <source>
        <strain evidence="1 2">DSM 24323</strain>
    </source>
</reference>